<comment type="similarity">
    <text evidence="7">Belongs to the binding-protein-dependent transport system permease family.</text>
</comment>
<feature type="region of interest" description="Disordered" evidence="8">
    <location>
        <begin position="1"/>
        <end position="26"/>
    </location>
</feature>
<reference evidence="10" key="2">
    <citation type="submission" date="2022-09" db="EMBL/GenBank/DDBJ databases">
        <title>Biosynthetic gene clusters of Dactylosporangioum fulvum.</title>
        <authorList>
            <person name="Caradec T."/>
        </authorList>
    </citation>
    <scope>NUCLEOTIDE SEQUENCE</scope>
    <source>
        <strain evidence="10">NRRL B-16292</strain>
    </source>
</reference>
<accession>A0ABY5VWQ5</accession>
<dbReference type="PANTHER" id="PTHR43386:SF25">
    <property type="entry name" value="PEPTIDE ABC TRANSPORTER PERMEASE PROTEIN"/>
    <property type="match status" value="1"/>
</dbReference>
<feature type="transmembrane region" description="Helical" evidence="7">
    <location>
        <begin position="270"/>
        <end position="290"/>
    </location>
</feature>
<evidence type="ECO:0000256" key="4">
    <source>
        <dbReference type="ARBA" id="ARBA00022692"/>
    </source>
</evidence>
<dbReference type="Gene3D" id="1.10.3720.10">
    <property type="entry name" value="MetI-like"/>
    <property type="match status" value="1"/>
</dbReference>
<evidence type="ECO:0000256" key="7">
    <source>
        <dbReference type="RuleBase" id="RU363032"/>
    </source>
</evidence>
<dbReference type="Pfam" id="PF00528">
    <property type="entry name" value="BPD_transp_1"/>
    <property type="match status" value="1"/>
</dbReference>
<dbReference type="InterPro" id="IPR035906">
    <property type="entry name" value="MetI-like_sf"/>
</dbReference>
<feature type="transmembrane region" description="Helical" evidence="7">
    <location>
        <begin position="38"/>
        <end position="60"/>
    </location>
</feature>
<dbReference type="EMBL" id="CP073720">
    <property type="protein sequence ID" value="UWP80216.1"/>
    <property type="molecule type" value="Genomic_DNA"/>
</dbReference>
<dbReference type="Proteomes" id="UP001059617">
    <property type="component" value="Chromosome"/>
</dbReference>
<protein>
    <submittedName>
        <fullName evidence="10">ABC transporter permease</fullName>
    </submittedName>
</protein>
<proteinExistence type="inferred from homology"/>
<dbReference type="RefSeq" id="WP_259857974.1">
    <property type="nucleotide sequence ID" value="NZ_BAAAST010000007.1"/>
</dbReference>
<evidence type="ECO:0000256" key="8">
    <source>
        <dbReference type="SAM" id="MobiDB-lite"/>
    </source>
</evidence>
<keyword evidence="6 7" id="KW-0472">Membrane</keyword>
<dbReference type="PROSITE" id="PS50928">
    <property type="entry name" value="ABC_TM1"/>
    <property type="match status" value="1"/>
</dbReference>
<feature type="transmembrane region" description="Helical" evidence="7">
    <location>
        <begin position="164"/>
        <end position="183"/>
    </location>
</feature>
<evidence type="ECO:0000256" key="5">
    <source>
        <dbReference type="ARBA" id="ARBA00022989"/>
    </source>
</evidence>
<feature type="transmembrane region" description="Helical" evidence="7">
    <location>
        <begin position="103"/>
        <end position="129"/>
    </location>
</feature>
<evidence type="ECO:0000256" key="1">
    <source>
        <dbReference type="ARBA" id="ARBA00004651"/>
    </source>
</evidence>
<keyword evidence="2 7" id="KW-0813">Transport</keyword>
<sequence length="304" mass="31753">MTTQPDVSKVPAPGSAELTAKENAGSGSRRARRRGLGVLFWCSAAWLGLVVLGAIVAPLLPIADPAAQDYRSVAVAPGSPGHLLGTDGLGRDLLARAVFGARISLIITLGAVTIGLVVGGTLGMLAGYFRGTTERLIVAATDAMMAVPALVLLLALMATLGSSVQNLIVGLGLLGVPAFVRLTRANTLVYTKREFIVAARSLGASNRRILAREIVPNILPAVAAYAFLVVGILIIAEGSLSFLGVGVPPPASSWGMMIAEGRDSLRQAPWVSFIPSAFMFLTVLSFNLIGDRLREESDVRETTI</sequence>
<dbReference type="SUPFAM" id="SSF161098">
    <property type="entry name" value="MetI-like"/>
    <property type="match status" value="1"/>
</dbReference>
<evidence type="ECO:0000259" key="9">
    <source>
        <dbReference type="PROSITE" id="PS50928"/>
    </source>
</evidence>
<feature type="transmembrane region" description="Helical" evidence="7">
    <location>
        <begin position="214"/>
        <end position="236"/>
    </location>
</feature>
<keyword evidence="5 7" id="KW-1133">Transmembrane helix</keyword>
<keyword evidence="3" id="KW-1003">Cell membrane</keyword>
<gene>
    <name evidence="10" type="ORF">Dfulv_34355</name>
</gene>
<organism evidence="10 11">
    <name type="scientific">Dactylosporangium fulvum</name>
    <dbReference type="NCBI Taxonomy" id="53359"/>
    <lineage>
        <taxon>Bacteria</taxon>
        <taxon>Bacillati</taxon>
        <taxon>Actinomycetota</taxon>
        <taxon>Actinomycetes</taxon>
        <taxon>Micromonosporales</taxon>
        <taxon>Micromonosporaceae</taxon>
        <taxon>Dactylosporangium</taxon>
    </lineage>
</organism>
<reference evidence="10" key="1">
    <citation type="submission" date="2021-04" db="EMBL/GenBank/DDBJ databases">
        <authorList>
            <person name="Hartkoorn R.C."/>
            <person name="Beaudoing E."/>
            <person name="Hot D."/>
        </authorList>
    </citation>
    <scope>NUCLEOTIDE SEQUENCE</scope>
    <source>
        <strain evidence="10">NRRL B-16292</strain>
    </source>
</reference>
<evidence type="ECO:0000256" key="3">
    <source>
        <dbReference type="ARBA" id="ARBA00022475"/>
    </source>
</evidence>
<name>A0ABY5VWQ5_9ACTN</name>
<keyword evidence="4 7" id="KW-0812">Transmembrane</keyword>
<dbReference type="InterPro" id="IPR000515">
    <property type="entry name" value="MetI-like"/>
</dbReference>
<feature type="transmembrane region" description="Helical" evidence="7">
    <location>
        <begin position="136"/>
        <end position="158"/>
    </location>
</feature>
<evidence type="ECO:0000313" key="11">
    <source>
        <dbReference type="Proteomes" id="UP001059617"/>
    </source>
</evidence>
<dbReference type="CDD" id="cd06261">
    <property type="entry name" value="TM_PBP2"/>
    <property type="match status" value="1"/>
</dbReference>
<comment type="subcellular location">
    <subcellularLocation>
        <location evidence="1 7">Cell membrane</location>
        <topology evidence="1 7">Multi-pass membrane protein</topology>
    </subcellularLocation>
</comment>
<dbReference type="InterPro" id="IPR050366">
    <property type="entry name" value="BP-dependent_transpt_permease"/>
</dbReference>
<keyword evidence="11" id="KW-1185">Reference proteome</keyword>
<evidence type="ECO:0000256" key="6">
    <source>
        <dbReference type="ARBA" id="ARBA00023136"/>
    </source>
</evidence>
<evidence type="ECO:0000313" key="10">
    <source>
        <dbReference type="EMBL" id="UWP80216.1"/>
    </source>
</evidence>
<evidence type="ECO:0000256" key="2">
    <source>
        <dbReference type="ARBA" id="ARBA00022448"/>
    </source>
</evidence>
<feature type="domain" description="ABC transmembrane type-1" evidence="9">
    <location>
        <begin position="101"/>
        <end position="290"/>
    </location>
</feature>
<dbReference type="PANTHER" id="PTHR43386">
    <property type="entry name" value="OLIGOPEPTIDE TRANSPORT SYSTEM PERMEASE PROTEIN APPC"/>
    <property type="match status" value="1"/>
</dbReference>